<evidence type="ECO:0000256" key="1">
    <source>
        <dbReference type="SAM" id="MobiDB-lite"/>
    </source>
</evidence>
<reference evidence="2" key="1">
    <citation type="submission" date="2013-07" db="EMBL/GenBank/DDBJ databases">
        <title>The genome of Eucalyptus grandis.</title>
        <authorList>
            <person name="Schmutz J."/>
            <person name="Hayes R."/>
            <person name="Myburg A."/>
            <person name="Tuskan G."/>
            <person name="Grattapaglia D."/>
            <person name="Rokhsar D.S."/>
        </authorList>
    </citation>
    <scope>NUCLEOTIDE SEQUENCE</scope>
    <source>
        <tissue evidence="2">Leaf extractions</tissue>
    </source>
</reference>
<dbReference type="Gramene" id="KCW51777">
    <property type="protein sequence ID" value="KCW51777"/>
    <property type="gene ID" value="EUGRSUZ_J01228"/>
</dbReference>
<protein>
    <submittedName>
        <fullName evidence="2">Uncharacterized protein</fullName>
    </submittedName>
</protein>
<sequence length="73" mass="7895">MTKWPEKHQGGGAPSQSSINCSVVSRPNLLQRADNIGAKLRAAKKVSSAEPSQLSTINIAYQDTHEFDMPNAD</sequence>
<dbReference type="AlphaFoldDB" id="A0A059ACF8"/>
<evidence type="ECO:0000313" key="2">
    <source>
        <dbReference type="EMBL" id="KCW51777.1"/>
    </source>
</evidence>
<feature type="region of interest" description="Disordered" evidence="1">
    <location>
        <begin position="1"/>
        <end position="20"/>
    </location>
</feature>
<accession>A0A059ACF8</accession>
<name>A0A059ACF8_EUCGR</name>
<proteinExistence type="predicted"/>
<organism evidence="2">
    <name type="scientific">Eucalyptus grandis</name>
    <name type="common">Flooded gum</name>
    <dbReference type="NCBI Taxonomy" id="71139"/>
    <lineage>
        <taxon>Eukaryota</taxon>
        <taxon>Viridiplantae</taxon>
        <taxon>Streptophyta</taxon>
        <taxon>Embryophyta</taxon>
        <taxon>Tracheophyta</taxon>
        <taxon>Spermatophyta</taxon>
        <taxon>Magnoliopsida</taxon>
        <taxon>eudicotyledons</taxon>
        <taxon>Gunneridae</taxon>
        <taxon>Pentapetalae</taxon>
        <taxon>rosids</taxon>
        <taxon>malvids</taxon>
        <taxon>Myrtales</taxon>
        <taxon>Myrtaceae</taxon>
        <taxon>Myrtoideae</taxon>
        <taxon>Eucalypteae</taxon>
        <taxon>Eucalyptus</taxon>
    </lineage>
</organism>
<gene>
    <name evidence="2" type="ORF">EUGRSUZ_J01228</name>
</gene>
<dbReference type="InParanoid" id="A0A059ACF8"/>
<dbReference type="EMBL" id="KK198762">
    <property type="protein sequence ID" value="KCW51777.1"/>
    <property type="molecule type" value="Genomic_DNA"/>
</dbReference>